<dbReference type="PANTHER" id="PTHR30481">
    <property type="entry name" value="DNA ADENINE METHYLASE"/>
    <property type="match status" value="1"/>
</dbReference>
<keyword evidence="5 8" id="KW-0949">S-adenosyl-L-methionine</keyword>
<evidence type="ECO:0000256" key="6">
    <source>
        <dbReference type="ARBA" id="ARBA00047942"/>
    </source>
</evidence>
<evidence type="ECO:0000256" key="5">
    <source>
        <dbReference type="ARBA" id="ARBA00022691"/>
    </source>
</evidence>
<dbReference type="InterPro" id="IPR029063">
    <property type="entry name" value="SAM-dependent_MTases_sf"/>
</dbReference>
<sequence>MARFPEFNTTKPFLRWAGGKTWLIKYLNMIIGDSRFNNYHEPFLGGGSIFFTISPEGRSYLSDLNKELIVTYKSVKENPFAIINSLKTYENTEDFYYIIRSHVPKDQFDQAARFIFLNQTSFNGLYRVNQRGEYNVPFGFRKKDFLEEDKLIAASKSLQNAIISCGDFTCNNQNITEGDLVFLDPPYTVSHNNNGFIKYNQKLFSLDDQKRLSQYIDYIKSQGAYYILTNAAHQTILELFEKGDTRLELSRANLIGGDKAKRGIVSEYIFTNIPGGANR</sequence>
<dbReference type="GO" id="GO:1904047">
    <property type="term" value="F:S-adenosyl-L-methionine binding"/>
    <property type="evidence" value="ECO:0007669"/>
    <property type="project" value="TreeGrafter"/>
</dbReference>
<evidence type="ECO:0000256" key="4">
    <source>
        <dbReference type="ARBA" id="ARBA00022679"/>
    </source>
</evidence>
<dbReference type="InterPro" id="IPR023095">
    <property type="entry name" value="Ade_MeTrfase_dom_2"/>
</dbReference>
<keyword evidence="3 8" id="KW-0489">Methyltransferase</keyword>
<dbReference type="AlphaFoldDB" id="A0AAJ2JZL8"/>
<dbReference type="InterPro" id="IPR002052">
    <property type="entry name" value="DNA_methylase_N6_adenine_CS"/>
</dbReference>
<name>A0AAJ2JZL8_9BACL</name>
<dbReference type="InterPro" id="IPR012327">
    <property type="entry name" value="MeTrfase_D12"/>
</dbReference>
<dbReference type="GO" id="GO:0009007">
    <property type="term" value="F:site-specific DNA-methyltransferase (adenine-specific) activity"/>
    <property type="evidence" value="ECO:0007669"/>
    <property type="project" value="UniProtKB-UniRule"/>
</dbReference>
<feature type="binding site" evidence="7">
    <location>
        <position position="20"/>
    </location>
    <ligand>
        <name>S-adenosyl-L-methionine</name>
        <dbReference type="ChEBI" id="CHEBI:59789"/>
    </ligand>
</feature>
<dbReference type="GO" id="GO:0009307">
    <property type="term" value="P:DNA restriction-modification system"/>
    <property type="evidence" value="ECO:0007669"/>
    <property type="project" value="InterPro"/>
</dbReference>
<dbReference type="PANTHER" id="PTHR30481:SF3">
    <property type="entry name" value="DNA ADENINE METHYLASE"/>
    <property type="match status" value="1"/>
</dbReference>
<keyword evidence="4 8" id="KW-0808">Transferase</keyword>
<gene>
    <name evidence="9" type="ORF">RQP50_20730</name>
</gene>
<dbReference type="GO" id="GO:0006298">
    <property type="term" value="P:mismatch repair"/>
    <property type="evidence" value="ECO:0007669"/>
    <property type="project" value="TreeGrafter"/>
</dbReference>
<dbReference type="Pfam" id="PF02086">
    <property type="entry name" value="MethyltransfD12"/>
    <property type="match status" value="1"/>
</dbReference>
<dbReference type="PRINTS" id="PR00505">
    <property type="entry name" value="D12N6MTFRASE"/>
</dbReference>
<evidence type="ECO:0000256" key="1">
    <source>
        <dbReference type="ARBA" id="ARBA00006594"/>
    </source>
</evidence>
<dbReference type="Gene3D" id="1.10.1020.10">
    <property type="entry name" value="Adenine-specific Methyltransferase, Domain 2"/>
    <property type="match status" value="1"/>
</dbReference>
<evidence type="ECO:0000256" key="3">
    <source>
        <dbReference type="ARBA" id="ARBA00022603"/>
    </source>
</evidence>
<keyword evidence="10" id="KW-1185">Reference proteome</keyword>
<evidence type="ECO:0000313" key="9">
    <source>
        <dbReference type="EMBL" id="MDT8978664.1"/>
    </source>
</evidence>
<dbReference type="PROSITE" id="PS00092">
    <property type="entry name" value="N6_MTASE"/>
    <property type="match status" value="1"/>
</dbReference>
<evidence type="ECO:0000256" key="8">
    <source>
        <dbReference type="RuleBase" id="RU361257"/>
    </source>
</evidence>
<evidence type="ECO:0000256" key="2">
    <source>
        <dbReference type="ARBA" id="ARBA00011900"/>
    </source>
</evidence>
<dbReference type="RefSeq" id="WP_139295415.1">
    <property type="nucleotide sequence ID" value="NZ_JAVYAA010000005.1"/>
</dbReference>
<dbReference type="InterPro" id="IPR012263">
    <property type="entry name" value="M_m6A_EcoRV"/>
</dbReference>
<organism evidence="9 10">
    <name type="scientific">Paenibacillus suaedae</name>
    <dbReference type="NCBI Taxonomy" id="3077233"/>
    <lineage>
        <taxon>Bacteria</taxon>
        <taxon>Bacillati</taxon>
        <taxon>Bacillota</taxon>
        <taxon>Bacilli</taxon>
        <taxon>Bacillales</taxon>
        <taxon>Paenibacillaceae</taxon>
        <taxon>Paenibacillus</taxon>
    </lineage>
</organism>
<dbReference type="SUPFAM" id="SSF53335">
    <property type="entry name" value="S-adenosyl-L-methionine-dependent methyltransferases"/>
    <property type="match status" value="1"/>
</dbReference>
<dbReference type="Proteomes" id="UP001250538">
    <property type="component" value="Unassembled WGS sequence"/>
</dbReference>
<dbReference type="GO" id="GO:0043565">
    <property type="term" value="F:sequence-specific DNA binding"/>
    <property type="evidence" value="ECO:0007669"/>
    <property type="project" value="TreeGrafter"/>
</dbReference>
<comment type="caution">
    <text evidence="9">The sequence shown here is derived from an EMBL/GenBank/DDBJ whole genome shotgun (WGS) entry which is preliminary data.</text>
</comment>
<dbReference type="Gene3D" id="3.40.50.150">
    <property type="entry name" value="Vaccinia Virus protein VP39"/>
    <property type="match status" value="1"/>
</dbReference>
<accession>A0AAJ2JZL8</accession>
<feature type="binding site" evidence="7">
    <location>
        <position position="63"/>
    </location>
    <ligand>
        <name>S-adenosyl-L-methionine</name>
        <dbReference type="ChEBI" id="CHEBI:59789"/>
    </ligand>
</feature>
<dbReference type="PIRSF" id="PIRSF000398">
    <property type="entry name" value="M_m6A_EcoRV"/>
    <property type="match status" value="1"/>
</dbReference>
<evidence type="ECO:0000256" key="7">
    <source>
        <dbReference type="PIRSR" id="PIRSR000398-1"/>
    </source>
</evidence>
<proteinExistence type="inferred from homology"/>
<dbReference type="EMBL" id="JAVYAA010000005">
    <property type="protein sequence ID" value="MDT8978664.1"/>
    <property type="molecule type" value="Genomic_DNA"/>
</dbReference>
<reference evidence="10" key="1">
    <citation type="submission" date="2023-09" db="EMBL/GenBank/DDBJ databases">
        <title>Paenibacillus sp. chi10 Genome sequencing and assembly.</title>
        <authorList>
            <person name="Kim I."/>
        </authorList>
    </citation>
    <scope>NUCLEOTIDE SEQUENCE [LARGE SCALE GENOMIC DNA]</scope>
    <source>
        <strain evidence="10">chi10</strain>
    </source>
</reference>
<protein>
    <recommendedName>
        <fullName evidence="2 8">Site-specific DNA-methyltransferase (adenine-specific)</fullName>
        <ecNumber evidence="2 8">2.1.1.72</ecNumber>
    </recommendedName>
</protein>
<dbReference type="EC" id="2.1.1.72" evidence="2 8"/>
<comment type="catalytic activity">
    <reaction evidence="6 8">
        <text>a 2'-deoxyadenosine in DNA + S-adenosyl-L-methionine = an N(6)-methyl-2'-deoxyadenosine in DNA + S-adenosyl-L-homocysteine + H(+)</text>
        <dbReference type="Rhea" id="RHEA:15197"/>
        <dbReference type="Rhea" id="RHEA-COMP:12418"/>
        <dbReference type="Rhea" id="RHEA-COMP:12419"/>
        <dbReference type="ChEBI" id="CHEBI:15378"/>
        <dbReference type="ChEBI" id="CHEBI:57856"/>
        <dbReference type="ChEBI" id="CHEBI:59789"/>
        <dbReference type="ChEBI" id="CHEBI:90615"/>
        <dbReference type="ChEBI" id="CHEBI:90616"/>
        <dbReference type="EC" id="2.1.1.72"/>
    </reaction>
</comment>
<comment type="similarity">
    <text evidence="1 8">Belongs to the N(4)/N(6)-methyltransferase family.</text>
</comment>
<dbReference type="GO" id="GO:0032259">
    <property type="term" value="P:methylation"/>
    <property type="evidence" value="ECO:0007669"/>
    <property type="project" value="UniProtKB-KW"/>
</dbReference>
<feature type="binding site" evidence="7">
    <location>
        <position position="16"/>
    </location>
    <ligand>
        <name>S-adenosyl-L-methionine</name>
        <dbReference type="ChEBI" id="CHEBI:59789"/>
    </ligand>
</feature>
<dbReference type="NCBIfam" id="TIGR00571">
    <property type="entry name" value="dam"/>
    <property type="match status" value="1"/>
</dbReference>
<evidence type="ECO:0000313" key="10">
    <source>
        <dbReference type="Proteomes" id="UP001250538"/>
    </source>
</evidence>
<feature type="binding site" evidence="7">
    <location>
        <position position="184"/>
    </location>
    <ligand>
        <name>S-adenosyl-L-methionine</name>
        <dbReference type="ChEBI" id="CHEBI:59789"/>
    </ligand>
</feature>